<keyword evidence="1" id="KW-1133">Transmembrane helix</keyword>
<gene>
    <name evidence="3" type="ORF">QTP70_021333</name>
</gene>
<dbReference type="AlphaFoldDB" id="A0AAE0PYV2"/>
<name>A0AAE0PYV2_9TELE</name>
<dbReference type="EMBL" id="JAUCMX010000025">
    <property type="protein sequence ID" value="KAK3510744.1"/>
    <property type="molecule type" value="Genomic_DNA"/>
</dbReference>
<dbReference type="InterPro" id="IPR000477">
    <property type="entry name" value="RT_dom"/>
</dbReference>
<sequence>MINWRALDNVPLLLYILAAKTLLLCLAFAGAKLYQQKKNNLHDPNQSGFKAAHSTETAVTEKLHAARSAKLSSVLILLDLSAAFDTVNHKTLLSTLRSLGICGTAWEWFASYLDGRSYQGCILPPLLFSLYTNDCTSTHPSVKLLKFADDTTVIDLIQDGDESAYRQEVEQLAAWCSLNNLELNTLKTVEMIMDFRMNTPALPPLTIMNSTVPTVESFRFLGTTISQDLKWDTDIDSIIKKIVLPSAAEEVQPATGAANTVLLSHH</sequence>
<keyword evidence="4" id="KW-1185">Reference proteome</keyword>
<feature type="domain" description="Reverse transcriptase" evidence="2">
    <location>
        <begin position="1"/>
        <end position="225"/>
    </location>
</feature>
<evidence type="ECO:0000313" key="3">
    <source>
        <dbReference type="EMBL" id="KAK3510744.1"/>
    </source>
</evidence>
<feature type="transmembrane region" description="Helical" evidence="1">
    <location>
        <begin position="12"/>
        <end position="31"/>
    </location>
</feature>
<dbReference type="Proteomes" id="UP001274896">
    <property type="component" value="Unassembled WGS sequence"/>
</dbReference>
<organism evidence="3 4">
    <name type="scientific">Hemibagrus guttatus</name>
    <dbReference type="NCBI Taxonomy" id="175788"/>
    <lineage>
        <taxon>Eukaryota</taxon>
        <taxon>Metazoa</taxon>
        <taxon>Chordata</taxon>
        <taxon>Craniata</taxon>
        <taxon>Vertebrata</taxon>
        <taxon>Euteleostomi</taxon>
        <taxon>Actinopterygii</taxon>
        <taxon>Neopterygii</taxon>
        <taxon>Teleostei</taxon>
        <taxon>Ostariophysi</taxon>
        <taxon>Siluriformes</taxon>
        <taxon>Bagridae</taxon>
        <taxon>Hemibagrus</taxon>
    </lineage>
</organism>
<evidence type="ECO:0000259" key="2">
    <source>
        <dbReference type="PROSITE" id="PS50878"/>
    </source>
</evidence>
<protein>
    <recommendedName>
        <fullName evidence="2">Reverse transcriptase domain-containing protein</fullName>
    </recommendedName>
</protein>
<dbReference type="InterPro" id="IPR043502">
    <property type="entry name" value="DNA/RNA_pol_sf"/>
</dbReference>
<dbReference type="PROSITE" id="PS50878">
    <property type="entry name" value="RT_POL"/>
    <property type="match status" value="1"/>
</dbReference>
<reference evidence="3" key="1">
    <citation type="submission" date="2023-06" db="EMBL/GenBank/DDBJ databases">
        <title>Male Hemibagrus guttatus genome.</title>
        <authorList>
            <person name="Bian C."/>
        </authorList>
    </citation>
    <scope>NUCLEOTIDE SEQUENCE</scope>
    <source>
        <strain evidence="3">Male_cb2023</strain>
        <tissue evidence="3">Muscle</tissue>
    </source>
</reference>
<dbReference type="Pfam" id="PF14981">
    <property type="entry name" value="FAM165"/>
    <property type="match status" value="1"/>
</dbReference>
<comment type="caution">
    <text evidence="3">The sequence shown here is derived from an EMBL/GenBank/DDBJ whole genome shotgun (WGS) entry which is preliminary data.</text>
</comment>
<dbReference type="PANTHER" id="PTHR33332">
    <property type="entry name" value="REVERSE TRANSCRIPTASE DOMAIN-CONTAINING PROTEIN"/>
    <property type="match status" value="1"/>
</dbReference>
<evidence type="ECO:0000313" key="4">
    <source>
        <dbReference type="Proteomes" id="UP001274896"/>
    </source>
</evidence>
<proteinExistence type="predicted"/>
<dbReference type="CDD" id="cd01650">
    <property type="entry name" value="RT_nLTR_like"/>
    <property type="match status" value="1"/>
</dbReference>
<accession>A0AAE0PYV2</accession>
<keyword evidence="1" id="KW-0812">Transmembrane</keyword>
<keyword evidence="1" id="KW-0472">Membrane</keyword>
<dbReference type="InterPro" id="IPR042125">
    <property type="entry name" value="SMIM11"/>
</dbReference>
<dbReference type="SUPFAM" id="SSF56672">
    <property type="entry name" value="DNA/RNA polymerases"/>
    <property type="match status" value="1"/>
</dbReference>
<evidence type="ECO:0000256" key="1">
    <source>
        <dbReference type="SAM" id="Phobius"/>
    </source>
</evidence>